<evidence type="ECO:0000256" key="5">
    <source>
        <dbReference type="PROSITE-ProRule" id="PRU00277"/>
    </source>
</evidence>
<reference evidence="9 10" key="1">
    <citation type="submission" date="2017-10" db="EMBL/GenBank/DDBJ databases">
        <title>Whole genome sequencing of members of genus Pseudoxanthomonas.</title>
        <authorList>
            <person name="Kumar S."/>
            <person name="Bansal K."/>
            <person name="Kaur A."/>
            <person name="Patil P."/>
            <person name="Sharma S."/>
            <person name="Patil P.B."/>
        </authorList>
    </citation>
    <scope>NUCLEOTIDE SEQUENCE [LARGE SCALE GENOMIC DNA]</scope>
    <source>
        <strain evidence="9 10">DSM 17801</strain>
    </source>
</reference>
<evidence type="ECO:0000313" key="9">
    <source>
        <dbReference type="EMBL" id="KAF1696395.1"/>
    </source>
</evidence>
<dbReference type="InterPro" id="IPR036944">
    <property type="entry name" value="PPIase_FKBP_N_sf"/>
</dbReference>
<evidence type="ECO:0000256" key="4">
    <source>
        <dbReference type="ARBA" id="ARBA00023235"/>
    </source>
</evidence>
<dbReference type="PROSITE" id="PS50059">
    <property type="entry name" value="FKBP_PPIASE"/>
    <property type="match status" value="1"/>
</dbReference>
<comment type="similarity">
    <text evidence="2 6">Belongs to the FKBP-type PPIase family.</text>
</comment>
<comment type="caution">
    <text evidence="9">The sequence shown here is derived from an EMBL/GenBank/DDBJ whole genome shotgun (WGS) entry which is preliminary data.</text>
</comment>
<keyword evidence="3 5" id="KW-0697">Rotamase</keyword>
<dbReference type="Proteomes" id="UP000788419">
    <property type="component" value="Unassembled WGS sequence"/>
</dbReference>
<dbReference type="EC" id="5.2.1.8" evidence="6"/>
<evidence type="ECO:0000256" key="6">
    <source>
        <dbReference type="RuleBase" id="RU003915"/>
    </source>
</evidence>
<name>A0ABQ6Z9P7_9GAMM</name>
<dbReference type="GO" id="GO:0016853">
    <property type="term" value="F:isomerase activity"/>
    <property type="evidence" value="ECO:0007669"/>
    <property type="project" value="UniProtKB-KW"/>
</dbReference>
<accession>A0ABQ6Z9P7</accession>
<dbReference type="PANTHER" id="PTHR43811">
    <property type="entry name" value="FKBP-TYPE PEPTIDYL-PROLYL CIS-TRANS ISOMERASE FKPA"/>
    <property type="match status" value="1"/>
</dbReference>
<feature type="chain" id="PRO_5047205137" description="Peptidyl-prolyl cis-trans isomerase" evidence="7">
    <location>
        <begin position="26"/>
        <end position="311"/>
    </location>
</feature>
<comment type="catalytic activity">
    <reaction evidence="1 5 6">
        <text>[protein]-peptidylproline (omega=180) = [protein]-peptidylproline (omega=0)</text>
        <dbReference type="Rhea" id="RHEA:16237"/>
        <dbReference type="Rhea" id="RHEA-COMP:10747"/>
        <dbReference type="Rhea" id="RHEA-COMP:10748"/>
        <dbReference type="ChEBI" id="CHEBI:83833"/>
        <dbReference type="ChEBI" id="CHEBI:83834"/>
        <dbReference type="EC" id="5.2.1.8"/>
    </reaction>
</comment>
<keyword evidence="7" id="KW-0732">Signal</keyword>
<proteinExistence type="inferred from homology"/>
<dbReference type="RefSeq" id="WP_162408702.1">
    <property type="nucleotide sequence ID" value="NZ_CP093331.1"/>
</dbReference>
<dbReference type="SUPFAM" id="SSF54534">
    <property type="entry name" value="FKBP-like"/>
    <property type="match status" value="1"/>
</dbReference>
<dbReference type="Pfam" id="PF00254">
    <property type="entry name" value="FKBP_C"/>
    <property type="match status" value="1"/>
</dbReference>
<evidence type="ECO:0000256" key="3">
    <source>
        <dbReference type="ARBA" id="ARBA00023110"/>
    </source>
</evidence>
<evidence type="ECO:0000259" key="8">
    <source>
        <dbReference type="PROSITE" id="PS50059"/>
    </source>
</evidence>
<keyword evidence="4 5" id="KW-0413">Isomerase</keyword>
<dbReference type="Pfam" id="PF01346">
    <property type="entry name" value="FKBP_N"/>
    <property type="match status" value="2"/>
</dbReference>
<feature type="domain" description="PPIase FKBP-type" evidence="8">
    <location>
        <begin position="223"/>
        <end position="310"/>
    </location>
</feature>
<dbReference type="Gene3D" id="1.10.287.460">
    <property type="entry name" value="Peptidyl-prolyl cis-trans isomerase, FKBP-type, N-terminal domain"/>
    <property type="match status" value="2"/>
</dbReference>
<dbReference type="InterPro" id="IPR000774">
    <property type="entry name" value="PPIase_FKBP_N"/>
</dbReference>
<evidence type="ECO:0000256" key="2">
    <source>
        <dbReference type="ARBA" id="ARBA00006577"/>
    </source>
</evidence>
<dbReference type="PANTHER" id="PTHR43811:SF57">
    <property type="entry name" value="FKBP-TYPE PEPTIDYL-PROLYL CIS-TRANS ISOMERASE FKPA-RELATED"/>
    <property type="match status" value="1"/>
</dbReference>
<dbReference type="InterPro" id="IPR046357">
    <property type="entry name" value="PPIase_dom_sf"/>
</dbReference>
<protein>
    <recommendedName>
        <fullName evidence="6">Peptidyl-prolyl cis-trans isomerase</fullName>
        <ecNumber evidence="6">5.2.1.8</ecNumber>
    </recommendedName>
</protein>
<evidence type="ECO:0000256" key="7">
    <source>
        <dbReference type="SAM" id="SignalP"/>
    </source>
</evidence>
<feature type="signal peptide" evidence="7">
    <location>
        <begin position="1"/>
        <end position="25"/>
    </location>
</feature>
<organism evidence="9 10">
    <name type="scientific">Pseudoxanthomonas daejeonensis</name>
    <dbReference type="NCBI Taxonomy" id="266062"/>
    <lineage>
        <taxon>Bacteria</taxon>
        <taxon>Pseudomonadati</taxon>
        <taxon>Pseudomonadota</taxon>
        <taxon>Gammaproteobacteria</taxon>
        <taxon>Lysobacterales</taxon>
        <taxon>Lysobacteraceae</taxon>
        <taxon>Pseudoxanthomonas</taxon>
    </lineage>
</organism>
<keyword evidence="10" id="KW-1185">Reference proteome</keyword>
<evidence type="ECO:0000313" key="10">
    <source>
        <dbReference type="Proteomes" id="UP000788419"/>
    </source>
</evidence>
<evidence type="ECO:0000256" key="1">
    <source>
        <dbReference type="ARBA" id="ARBA00000971"/>
    </source>
</evidence>
<dbReference type="EMBL" id="PDWN01000003">
    <property type="protein sequence ID" value="KAF1696395.1"/>
    <property type="molecule type" value="Genomic_DNA"/>
</dbReference>
<gene>
    <name evidence="9" type="ORF">CSC65_04055</name>
</gene>
<sequence>MNNRMRGALASLVMGASMMAGTAVAQDKTTLATEKDKVSYAIGLDVARSFQPIAQDIDFAAMQRGIDNALAGGKPLLSEEQAQATHMGLQAAVAARSGQRVPGMPPGSEPPVPSKEQVGLLVGGSMVGPSLQPLKDEVDTAVLMQAVRTSLGKTGTPLMNEQDAMATMQAFMTRKQKGAGDKNRADGAAFLAKNRSAKGVLSTPSGLQYMILREGSGQRPLASDTVRVNYEGKLLDGTVFDSSYARGEPVEFPLNRVIAGWTEGVSLMPVGAKYRFWIPSDLAYGPEGAAGGKIGPNATLTFDVELLGIAQ</sequence>
<dbReference type="InterPro" id="IPR001179">
    <property type="entry name" value="PPIase_FKBP_dom"/>
</dbReference>
<dbReference type="Gene3D" id="3.10.50.40">
    <property type="match status" value="1"/>
</dbReference>